<dbReference type="Pfam" id="PF09325">
    <property type="entry name" value="Vps5"/>
    <property type="match status" value="1"/>
</dbReference>
<dbReference type="SMART" id="SM00312">
    <property type="entry name" value="PX"/>
    <property type="match status" value="1"/>
</dbReference>
<keyword evidence="14" id="KW-1185">Reference proteome</keyword>
<dbReference type="PANTHER" id="PTHR10555:SF170">
    <property type="entry name" value="FI18122P1"/>
    <property type="match status" value="1"/>
</dbReference>
<dbReference type="InterPro" id="IPR035803">
    <property type="entry name" value="BAR_Vps5"/>
</dbReference>
<feature type="region of interest" description="Disordered" evidence="11">
    <location>
        <begin position="577"/>
        <end position="608"/>
    </location>
</feature>
<dbReference type="InterPro" id="IPR001683">
    <property type="entry name" value="PX_dom"/>
</dbReference>
<feature type="domain" description="PX" evidence="12">
    <location>
        <begin position="199"/>
        <end position="316"/>
    </location>
</feature>
<gene>
    <name evidence="13" type="ORF">VMCG_02735</name>
</gene>
<dbReference type="FunFam" id="1.20.1270.60:FF:000022">
    <property type="entry name" value="Sorting nexin 3 protein"/>
    <property type="match status" value="1"/>
</dbReference>
<organism evidence="13 14">
    <name type="scientific">Cytospora schulzeri</name>
    <dbReference type="NCBI Taxonomy" id="448051"/>
    <lineage>
        <taxon>Eukaryota</taxon>
        <taxon>Fungi</taxon>
        <taxon>Dikarya</taxon>
        <taxon>Ascomycota</taxon>
        <taxon>Pezizomycotina</taxon>
        <taxon>Sordariomycetes</taxon>
        <taxon>Sordariomycetidae</taxon>
        <taxon>Diaporthales</taxon>
        <taxon>Cytosporaceae</taxon>
        <taxon>Cytospora</taxon>
    </lineage>
</organism>
<evidence type="ECO:0000256" key="1">
    <source>
        <dbReference type="ARBA" id="ARBA00004287"/>
    </source>
</evidence>
<dbReference type="SUPFAM" id="SSF103657">
    <property type="entry name" value="BAR/IMD domain-like"/>
    <property type="match status" value="1"/>
</dbReference>
<dbReference type="CDD" id="cd07627">
    <property type="entry name" value="BAR_Vps5p"/>
    <property type="match status" value="1"/>
</dbReference>
<dbReference type="GO" id="GO:0015031">
    <property type="term" value="P:protein transport"/>
    <property type="evidence" value="ECO:0007669"/>
    <property type="project" value="UniProtKB-KW"/>
</dbReference>
<dbReference type="GO" id="GO:0030904">
    <property type="term" value="C:retromer complex"/>
    <property type="evidence" value="ECO:0007669"/>
    <property type="project" value="UniProtKB-ARBA"/>
</dbReference>
<protein>
    <recommendedName>
        <fullName evidence="12">PX domain-containing protein</fullName>
    </recommendedName>
</protein>
<reference evidence="13 14" key="1">
    <citation type="submission" date="2015-09" db="EMBL/GenBank/DDBJ databases">
        <title>Host preference determinants of Valsa canker pathogens revealed by comparative genomics.</title>
        <authorList>
            <person name="Yin Z."/>
            <person name="Huang L."/>
        </authorList>
    </citation>
    <scope>NUCLEOTIDE SEQUENCE [LARGE SCALE GENOMIC DNA]</scope>
    <source>
        <strain evidence="13 14">03-1</strain>
    </source>
</reference>
<keyword evidence="9" id="KW-0333">Golgi apparatus</keyword>
<dbReference type="GO" id="GO:0045053">
    <property type="term" value="P:protein retention in Golgi apparatus"/>
    <property type="evidence" value="ECO:0007669"/>
    <property type="project" value="TreeGrafter"/>
</dbReference>
<dbReference type="EMBL" id="LKEA01000005">
    <property type="protein sequence ID" value="ROW08922.1"/>
    <property type="molecule type" value="Genomic_DNA"/>
</dbReference>
<keyword evidence="7" id="KW-0597">Phosphoprotein</keyword>
<sequence>MDPLGESPWADTPAQAPPPPESATSDSQTAGDDETPKPASDETPAAAAATTTTTTASTGAGAGAGARPSRLTPRRLVAQPTKLQAVEDDPLGPLGAAEVAVSVGSEGEPPMPPQKEPSGPAALTSTMPIRTTMGQGQGQGQQRRVSSDPHQIIDDDGEEEQERLGSSGGRAPPPVQVATPVQGRSTGPPSISLEHAAKPMFYISVGDPHKVGDLTSSHIVYSVRTKTTSKAYKQPEFEVKRRYRDFLWLYNTLHGNNPGVVVPPPPEKQAVGRFETNFVEARRAALEKMLNKSAAHPTLQHDGDLKLFLESESFSADIKHKERREPNLGESKGMFSSLGLGGSSSKFVEQDDWFHDRRVYLDALENQLKGLLRAMDTMVGQRKSMAEAAGDFSASLHALSTVELSPSLSGPLEALSDLQMTIRDVYDRQAQQDVLTFGIIIEEYIRLIGSVKQAFGQRQKAFYAWHAAESEMQKRKTNQDKLLRQGKSQQDRLNQVSAEVADAERKVHQAHLLFEDMGRLLRQELDRFEREKVEDFKSGVETFLESSVEAQKELIEKWETFLLQLDAEDDESVFYRPPVFQSAGGNNRATTGDTAVDRARARIDEDSD</sequence>
<dbReference type="Gene3D" id="3.30.1520.10">
    <property type="entry name" value="Phox-like domain"/>
    <property type="match status" value="1"/>
</dbReference>
<evidence type="ECO:0000313" key="13">
    <source>
        <dbReference type="EMBL" id="ROW08922.1"/>
    </source>
</evidence>
<evidence type="ECO:0000256" key="11">
    <source>
        <dbReference type="SAM" id="MobiDB-lite"/>
    </source>
</evidence>
<comment type="subcellular location">
    <subcellularLocation>
        <location evidence="2">Cytoplasm</location>
    </subcellularLocation>
    <subcellularLocation>
        <location evidence="3">Golgi apparatus</location>
    </subcellularLocation>
    <subcellularLocation>
        <location evidence="1">Membrane</location>
        <topology evidence="1">Peripheral membrane protein</topology>
        <orientation evidence="1">Cytoplasmic side</orientation>
    </subcellularLocation>
</comment>
<dbReference type="OrthoDB" id="271164at2759"/>
<dbReference type="GO" id="GO:0042147">
    <property type="term" value="P:retrograde transport, endosome to Golgi"/>
    <property type="evidence" value="ECO:0007669"/>
    <property type="project" value="TreeGrafter"/>
</dbReference>
<dbReference type="PROSITE" id="PS50195">
    <property type="entry name" value="PX"/>
    <property type="match status" value="1"/>
</dbReference>
<dbReference type="GO" id="GO:0035091">
    <property type="term" value="F:phosphatidylinositol binding"/>
    <property type="evidence" value="ECO:0007669"/>
    <property type="project" value="InterPro"/>
</dbReference>
<dbReference type="AlphaFoldDB" id="A0A423WZR6"/>
<evidence type="ECO:0000256" key="4">
    <source>
        <dbReference type="ARBA" id="ARBA00010883"/>
    </source>
</evidence>
<evidence type="ECO:0000256" key="6">
    <source>
        <dbReference type="ARBA" id="ARBA00022490"/>
    </source>
</evidence>
<evidence type="ECO:0000256" key="10">
    <source>
        <dbReference type="ARBA" id="ARBA00023136"/>
    </source>
</evidence>
<dbReference type="SUPFAM" id="SSF64268">
    <property type="entry name" value="PX domain"/>
    <property type="match status" value="1"/>
</dbReference>
<feature type="compositionally biased region" description="Basic and acidic residues" evidence="11">
    <location>
        <begin position="595"/>
        <end position="608"/>
    </location>
</feature>
<keyword evidence="8" id="KW-0653">Protein transport</keyword>
<dbReference type="InterPro" id="IPR036871">
    <property type="entry name" value="PX_dom_sf"/>
</dbReference>
<keyword evidence="5" id="KW-0813">Transport</keyword>
<dbReference type="GO" id="GO:0005768">
    <property type="term" value="C:endosome"/>
    <property type="evidence" value="ECO:0007669"/>
    <property type="project" value="UniProtKB-ARBA"/>
</dbReference>
<keyword evidence="10" id="KW-0472">Membrane</keyword>
<comment type="similarity">
    <text evidence="4">Belongs to the sorting nexin family.</text>
</comment>
<feature type="compositionally biased region" description="Low complexity" evidence="11">
    <location>
        <begin position="45"/>
        <end position="59"/>
    </location>
</feature>
<comment type="caution">
    <text evidence="13">The sequence shown here is derived from an EMBL/GenBank/DDBJ whole genome shotgun (WGS) entry which is preliminary data.</text>
</comment>
<evidence type="ECO:0000256" key="8">
    <source>
        <dbReference type="ARBA" id="ARBA00022927"/>
    </source>
</evidence>
<evidence type="ECO:0000256" key="3">
    <source>
        <dbReference type="ARBA" id="ARBA00004555"/>
    </source>
</evidence>
<dbReference type="Pfam" id="PF00787">
    <property type="entry name" value="PX"/>
    <property type="match status" value="1"/>
</dbReference>
<dbReference type="GO" id="GO:0005829">
    <property type="term" value="C:cytosol"/>
    <property type="evidence" value="ECO:0007669"/>
    <property type="project" value="GOC"/>
</dbReference>
<dbReference type="GO" id="GO:0005794">
    <property type="term" value="C:Golgi apparatus"/>
    <property type="evidence" value="ECO:0007669"/>
    <property type="project" value="UniProtKB-SubCell"/>
</dbReference>
<evidence type="ECO:0000313" key="14">
    <source>
        <dbReference type="Proteomes" id="UP000283895"/>
    </source>
</evidence>
<proteinExistence type="inferred from homology"/>
<evidence type="ECO:0000256" key="2">
    <source>
        <dbReference type="ARBA" id="ARBA00004496"/>
    </source>
</evidence>
<dbReference type="InterPro" id="IPR027267">
    <property type="entry name" value="AH/BAR_dom_sf"/>
</dbReference>
<dbReference type="Proteomes" id="UP000283895">
    <property type="component" value="Unassembled WGS sequence"/>
</dbReference>
<evidence type="ECO:0000259" key="12">
    <source>
        <dbReference type="PROSITE" id="PS50195"/>
    </source>
</evidence>
<feature type="compositionally biased region" description="Polar residues" evidence="11">
    <location>
        <begin position="583"/>
        <end position="593"/>
    </location>
</feature>
<dbReference type="FunFam" id="3.30.1520.10:FF:000013">
    <property type="entry name" value="Putative Sorting nexin 3"/>
    <property type="match status" value="1"/>
</dbReference>
<keyword evidence="6" id="KW-0963">Cytoplasm</keyword>
<dbReference type="STRING" id="356882.A0A423WZR6"/>
<dbReference type="Gene3D" id="1.20.1270.60">
    <property type="entry name" value="Arfaptin homology (AH) domain/BAR domain"/>
    <property type="match status" value="1"/>
</dbReference>
<evidence type="ECO:0000256" key="9">
    <source>
        <dbReference type="ARBA" id="ARBA00023034"/>
    </source>
</evidence>
<name>A0A423WZR6_9PEZI</name>
<dbReference type="PANTHER" id="PTHR10555">
    <property type="entry name" value="SORTING NEXIN"/>
    <property type="match status" value="1"/>
</dbReference>
<feature type="compositionally biased region" description="Polar residues" evidence="11">
    <location>
        <begin position="123"/>
        <end position="133"/>
    </location>
</feature>
<feature type="region of interest" description="Disordered" evidence="11">
    <location>
        <begin position="1"/>
        <end position="189"/>
    </location>
</feature>
<dbReference type="InterPro" id="IPR015404">
    <property type="entry name" value="Vps5_C"/>
</dbReference>
<accession>A0A423WZR6</accession>
<evidence type="ECO:0000256" key="7">
    <source>
        <dbReference type="ARBA" id="ARBA00022553"/>
    </source>
</evidence>
<evidence type="ECO:0000256" key="5">
    <source>
        <dbReference type="ARBA" id="ARBA00022448"/>
    </source>
</evidence>